<name>A0ABU8XJ66_9BURK</name>
<sequence length="50" mass="5817">MKQHLTAHLESMWLCRHDLMPREERGQIVNDNPRPSDHGAIGRIHLSFQG</sequence>
<proteinExistence type="predicted"/>
<protein>
    <submittedName>
        <fullName evidence="1">Uncharacterized protein</fullName>
    </submittedName>
</protein>
<evidence type="ECO:0000313" key="2">
    <source>
        <dbReference type="Proteomes" id="UP001367030"/>
    </source>
</evidence>
<dbReference type="Proteomes" id="UP001367030">
    <property type="component" value="Unassembled WGS sequence"/>
</dbReference>
<organism evidence="1 2">
    <name type="scientific">Variovorax robiniae</name>
    <dbReference type="NCBI Taxonomy" id="1836199"/>
    <lineage>
        <taxon>Bacteria</taxon>
        <taxon>Pseudomonadati</taxon>
        <taxon>Pseudomonadota</taxon>
        <taxon>Betaproteobacteria</taxon>
        <taxon>Burkholderiales</taxon>
        <taxon>Comamonadaceae</taxon>
        <taxon>Variovorax</taxon>
    </lineage>
</organism>
<gene>
    <name evidence="1" type="ORF">WKW79_29350</name>
</gene>
<dbReference type="RefSeq" id="WP_340338767.1">
    <property type="nucleotide sequence ID" value="NZ_JBBKZS010000019.1"/>
</dbReference>
<comment type="caution">
    <text evidence="1">The sequence shown here is derived from an EMBL/GenBank/DDBJ whole genome shotgun (WGS) entry which is preliminary data.</text>
</comment>
<reference evidence="1 2" key="1">
    <citation type="submission" date="2024-03" db="EMBL/GenBank/DDBJ databases">
        <title>Novel species of the genus Variovorax.</title>
        <authorList>
            <person name="Liu Q."/>
            <person name="Xin Y.-H."/>
        </authorList>
    </citation>
    <scope>NUCLEOTIDE SEQUENCE [LARGE SCALE GENOMIC DNA]</scope>
    <source>
        <strain evidence="1 2">KACC 18901</strain>
    </source>
</reference>
<dbReference type="EMBL" id="JBBKZS010000019">
    <property type="protein sequence ID" value="MEJ8858712.1"/>
    <property type="molecule type" value="Genomic_DNA"/>
</dbReference>
<keyword evidence="2" id="KW-1185">Reference proteome</keyword>
<accession>A0ABU8XJ66</accession>
<evidence type="ECO:0000313" key="1">
    <source>
        <dbReference type="EMBL" id="MEJ8858712.1"/>
    </source>
</evidence>